<keyword evidence="2" id="KW-1185">Reference proteome</keyword>
<proteinExistence type="predicted"/>
<dbReference type="RefSeq" id="WP_246971294.1">
    <property type="nucleotide sequence ID" value="NZ_JAKGAN010000004.1"/>
</dbReference>
<gene>
    <name evidence="1" type="ORF">ACFO0U_02580</name>
</gene>
<organism evidence="1 2">
    <name type="scientific">Chromohalobacter sarecensis</name>
    <dbReference type="NCBI Taxonomy" id="245294"/>
    <lineage>
        <taxon>Bacteria</taxon>
        <taxon>Pseudomonadati</taxon>
        <taxon>Pseudomonadota</taxon>
        <taxon>Gammaproteobacteria</taxon>
        <taxon>Oceanospirillales</taxon>
        <taxon>Halomonadaceae</taxon>
        <taxon>Chromohalobacter</taxon>
    </lineage>
</organism>
<comment type="caution">
    <text evidence="1">The sequence shown here is derived from an EMBL/GenBank/DDBJ whole genome shotgun (WGS) entry which is preliminary data.</text>
</comment>
<reference evidence="2" key="1">
    <citation type="journal article" date="2019" name="Int. J. Syst. Evol. Microbiol.">
        <title>The Global Catalogue of Microorganisms (GCM) 10K type strain sequencing project: providing services to taxonomists for standard genome sequencing and annotation.</title>
        <authorList>
            <consortium name="The Broad Institute Genomics Platform"/>
            <consortium name="The Broad Institute Genome Sequencing Center for Infectious Disease"/>
            <person name="Wu L."/>
            <person name="Ma J."/>
        </authorList>
    </citation>
    <scope>NUCLEOTIDE SEQUENCE [LARGE SCALE GENOMIC DNA]</scope>
    <source>
        <strain evidence="2">CGMCC 1.12121</strain>
    </source>
</reference>
<name>A0ABV9CWL8_9GAMM</name>
<dbReference type="EMBL" id="JBHSEU010000006">
    <property type="protein sequence ID" value="MFC4537671.1"/>
    <property type="molecule type" value="Genomic_DNA"/>
</dbReference>
<accession>A0ABV9CWL8</accession>
<protein>
    <submittedName>
        <fullName evidence="1">Uncharacterized protein</fullName>
    </submittedName>
</protein>
<sequence length="75" mass="8309">MSEYVTECTKRALKSADELKAKGKDPDLLEISSDVWTLINMGGINMFSGEQVFAGFKVVVRSDLENHIEAIESSE</sequence>
<evidence type="ECO:0000313" key="2">
    <source>
        <dbReference type="Proteomes" id="UP001596030"/>
    </source>
</evidence>
<dbReference type="Proteomes" id="UP001596030">
    <property type="component" value="Unassembled WGS sequence"/>
</dbReference>
<evidence type="ECO:0000313" key="1">
    <source>
        <dbReference type="EMBL" id="MFC4537671.1"/>
    </source>
</evidence>